<evidence type="ECO:0000256" key="1">
    <source>
        <dbReference type="ARBA" id="ARBA00022518"/>
    </source>
</evidence>
<proteinExistence type="predicted"/>
<organismHost>
    <name type="scientific">Bos taurus</name>
    <name type="common">Bovine</name>
    <dbReference type="NCBI Taxonomy" id="9913"/>
</organismHost>
<gene>
    <name evidence="4" type="primary">gp6</name>
    <name evidence="4" type="ORF">BPyV_gp6</name>
</gene>
<sequence>MELTSEEYEELRGLLGTPDIGNADTLKKAFLKACKVHHPDKGGNEEAMKRLLYLYNKAKIAASATTSQVWYFLIIGYISLKNKYIYLPKIFWLRFQNMAPHSGNSGGKNSIKALMSKICIVMRN</sequence>
<keyword evidence="2" id="KW-0812">Transmembrane</keyword>
<keyword evidence="1" id="KW-0244">Early protein</keyword>
<evidence type="ECO:0000313" key="5">
    <source>
        <dbReference type="Proteomes" id="UP000130077"/>
    </source>
</evidence>
<accession>A0A0U4BJ99</accession>
<dbReference type="EMBL" id="KU200259">
    <property type="protein sequence ID" value="ALW83510.1"/>
    <property type="molecule type" value="Genomic_DNA"/>
</dbReference>
<organism evidence="4 5">
    <name type="scientific">Bovine polyomavirus</name>
    <name type="common">BPyV</name>
    <name type="synonym">Bos taurus polyomavirus 1</name>
    <dbReference type="NCBI Taxonomy" id="1891754"/>
    <lineage>
        <taxon>Viruses</taxon>
        <taxon>Monodnaviria</taxon>
        <taxon>Shotokuvirae</taxon>
        <taxon>Cossaviricota</taxon>
        <taxon>Papovaviricetes</taxon>
        <taxon>Sepolyvirales</taxon>
        <taxon>Polyomaviridae</taxon>
        <taxon>Epsilonpolyomavirus</taxon>
    </lineage>
</organism>
<dbReference type="CDD" id="cd06257">
    <property type="entry name" value="DnaJ"/>
    <property type="match status" value="1"/>
</dbReference>
<dbReference type="Proteomes" id="UP000130077">
    <property type="component" value="Genome"/>
</dbReference>
<dbReference type="SMART" id="SM00271">
    <property type="entry name" value="DnaJ"/>
    <property type="match status" value="1"/>
</dbReference>
<keyword evidence="2" id="KW-1133">Transmembrane helix</keyword>
<dbReference type="SUPFAM" id="SSF46565">
    <property type="entry name" value="Chaperone J-domain"/>
    <property type="match status" value="1"/>
</dbReference>
<evidence type="ECO:0000256" key="2">
    <source>
        <dbReference type="SAM" id="Phobius"/>
    </source>
</evidence>
<keyword evidence="2" id="KW-0472">Membrane</keyword>
<protein>
    <submittedName>
        <fullName evidence="4">Small t antigen</fullName>
    </submittedName>
</protein>
<dbReference type="Gene3D" id="1.10.287.110">
    <property type="entry name" value="DnaJ domain"/>
    <property type="match status" value="1"/>
</dbReference>
<dbReference type="OrthoDB" id="14669at10239"/>
<dbReference type="InterPro" id="IPR036869">
    <property type="entry name" value="J_dom_sf"/>
</dbReference>
<evidence type="ECO:0000313" key="4">
    <source>
        <dbReference type="EMBL" id="ALW83510.1"/>
    </source>
</evidence>
<reference evidence="4 5" key="1">
    <citation type="journal article" date="2016" name="Genome Announc.">
        <title>Complete Genome Sequence of Streptomyces ambofaciens DSM 40697, a Paradigm for Genome Plasticity Studies.</title>
        <authorList>
            <person name="Thibessard A."/>
            <person name="Leblond P."/>
        </authorList>
    </citation>
    <scope>NUCLEOTIDE SEQUENCE [LARGE SCALE GENOMIC DNA]</scope>
    <source>
        <strain evidence="4">BPyV/BEL/1/2014</strain>
    </source>
</reference>
<feature type="transmembrane region" description="Helical" evidence="2">
    <location>
        <begin position="60"/>
        <end position="80"/>
    </location>
</feature>
<evidence type="ECO:0000259" key="3">
    <source>
        <dbReference type="SMART" id="SM00271"/>
    </source>
</evidence>
<name>A0A0U4BJ99_POVBO</name>
<dbReference type="InterPro" id="IPR001623">
    <property type="entry name" value="DnaJ_domain"/>
</dbReference>
<feature type="domain" description="J" evidence="3">
    <location>
        <begin position="9"/>
        <end position="63"/>
    </location>
</feature>